<dbReference type="KEGG" id="msar:MSAR_14350"/>
<keyword evidence="2" id="KW-1185">Reference proteome</keyword>
<protein>
    <submittedName>
        <fullName evidence="1">Uncharacterized protein</fullName>
    </submittedName>
</protein>
<organism evidence="1 2">
    <name type="scientific">Mycolicibacterium sarraceniae</name>
    <dbReference type="NCBI Taxonomy" id="1534348"/>
    <lineage>
        <taxon>Bacteria</taxon>
        <taxon>Bacillati</taxon>
        <taxon>Actinomycetota</taxon>
        <taxon>Actinomycetes</taxon>
        <taxon>Mycobacteriales</taxon>
        <taxon>Mycobacteriaceae</taxon>
        <taxon>Mycolicibacterium</taxon>
    </lineage>
</organism>
<evidence type="ECO:0000313" key="1">
    <source>
        <dbReference type="EMBL" id="BBY58299.1"/>
    </source>
</evidence>
<dbReference type="AlphaFoldDB" id="A0A7I7SQ84"/>
<sequence>MMTIWIVVGVLLVGLGIVASQLVRLKDWLNKPPPPSEHPDEPDT</sequence>
<dbReference type="Proteomes" id="UP000466445">
    <property type="component" value="Chromosome"/>
</dbReference>
<gene>
    <name evidence="1" type="ORF">MSAR_14350</name>
</gene>
<reference evidence="1 2" key="1">
    <citation type="journal article" date="2019" name="Emerg. Microbes Infect.">
        <title>Comprehensive subspecies identification of 175 nontuberculous mycobacteria species based on 7547 genomic profiles.</title>
        <authorList>
            <person name="Matsumoto Y."/>
            <person name="Kinjo T."/>
            <person name="Motooka D."/>
            <person name="Nabeya D."/>
            <person name="Jung N."/>
            <person name="Uechi K."/>
            <person name="Horii T."/>
            <person name="Iida T."/>
            <person name="Fujita J."/>
            <person name="Nakamura S."/>
        </authorList>
    </citation>
    <scope>NUCLEOTIDE SEQUENCE [LARGE SCALE GENOMIC DNA]</scope>
    <source>
        <strain evidence="1 2">JCM 30395</strain>
    </source>
</reference>
<evidence type="ECO:0000313" key="2">
    <source>
        <dbReference type="Proteomes" id="UP000466445"/>
    </source>
</evidence>
<dbReference type="EMBL" id="AP022595">
    <property type="protein sequence ID" value="BBY58299.1"/>
    <property type="molecule type" value="Genomic_DNA"/>
</dbReference>
<accession>A0A7I7SQ84</accession>
<name>A0A7I7SQ84_9MYCO</name>
<proteinExistence type="predicted"/>